<dbReference type="EMBL" id="CM001224">
    <property type="protein sequence ID" value="AET03579.1"/>
    <property type="molecule type" value="Genomic_DNA"/>
</dbReference>
<dbReference type="Gene3D" id="3.90.70.80">
    <property type="match status" value="1"/>
</dbReference>
<gene>
    <name evidence="2" type="ordered locus">MTR_8g073180</name>
</gene>
<protein>
    <submittedName>
        <fullName evidence="2">OTU-like cysteine protease</fullName>
    </submittedName>
</protein>
<proteinExistence type="predicted"/>
<dbReference type="PaxDb" id="3880-AET03579"/>
<dbReference type="InterPro" id="IPR003323">
    <property type="entry name" value="OTU_dom"/>
</dbReference>
<keyword evidence="4" id="KW-1185">Reference proteome</keyword>
<dbReference type="PROSITE" id="PS50802">
    <property type="entry name" value="OTU"/>
    <property type="match status" value="1"/>
</dbReference>
<dbReference type="GO" id="GO:0006508">
    <property type="term" value="P:proteolysis"/>
    <property type="evidence" value="ECO:0007669"/>
    <property type="project" value="UniProtKB-KW"/>
</dbReference>
<organism evidence="2 4">
    <name type="scientific">Medicago truncatula</name>
    <name type="common">Barrel medic</name>
    <name type="synonym">Medicago tribuloides</name>
    <dbReference type="NCBI Taxonomy" id="3880"/>
    <lineage>
        <taxon>Eukaryota</taxon>
        <taxon>Viridiplantae</taxon>
        <taxon>Streptophyta</taxon>
        <taxon>Embryophyta</taxon>
        <taxon>Tracheophyta</taxon>
        <taxon>Spermatophyta</taxon>
        <taxon>Magnoliopsida</taxon>
        <taxon>eudicotyledons</taxon>
        <taxon>Gunneridae</taxon>
        <taxon>Pentapetalae</taxon>
        <taxon>rosids</taxon>
        <taxon>fabids</taxon>
        <taxon>Fabales</taxon>
        <taxon>Fabaceae</taxon>
        <taxon>Papilionoideae</taxon>
        <taxon>50 kb inversion clade</taxon>
        <taxon>NPAAA clade</taxon>
        <taxon>Hologalegina</taxon>
        <taxon>IRL clade</taxon>
        <taxon>Trifolieae</taxon>
        <taxon>Medicago</taxon>
    </lineage>
</organism>
<evidence type="ECO:0000313" key="3">
    <source>
        <dbReference type="EnsemblPlants" id="AET03579"/>
    </source>
</evidence>
<dbReference type="GO" id="GO:0008233">
    <property type="term" value="F:peptidase activity"/>
    <property type="evidence" value="ECO:0007669"/>
    <property type="project" value="UniProtKB-KW"/>
</dbReference>
<evidence type="ECO:0000313" key="2">
    <source>
        <dbReference type="EMBL" id="AET03579.1"/>
    </source>
</evidence>
<dbReference type="CDD" id="cd22744">
    <property type="entry name" value="OTU"/>
    <property type="match status" value="1"/>
</dbReference>
<feature type="domain" description="OTU" evidence="1">
    <location>
        <begin position="54"/>
        <end position="98"/>
    </location>
</feature>
<reference evidence="2 4" key="1">
    <citation type="journal article" date="2011" name="Nature">
        <title>The Medicago genome provides insight into the evolution of rhizobial symbioses.</title>
        <authorList>
            <person name="Young N.D."/>
            <person name="Debelle F."/>
            <person name="Oldroyd G.E."/>
            <person name="Geurts R."/>
            <person name="Cannon S.B."/>
            <person name="Udvardi M.K."/>
            <person name="Benedito V.A."/>
            <person name="Mayer K.F."/>
            <person name="Gouzy J."/>
            <person name="Schoof H."/>
            <person name="Van de Peer Y."/>
            <person name="Proost S."/>
            <person name="Cook D.R."/>
            <person name="Meyers B.C."/>
            <person name="Spannagl M."/>
            <person name="Cheung F."/>
            <person name="De Mita S."/>
            <person name="Krishnakumar V."/>
            <person name="Gundlach H."/>
            <person name="Zhou S."/>
            <person name="Mudge J."/>
            <person name="Bharti A.K."/>
            <person name="Murray J.D."/>
            <person name="Naoumkina M.A."/>
            <person name="Rosen B."/>
            <person name="Silverstein K.A."/>
            <person name="Tang H."/>
            <person name="Rombauts S."/>
            <person name="Zhao P.X."/>
            <person name="Zhou P."/>
            <person name="Barbe V."/>
            <person name="Bardou P."/>
            <person name="Bechner M."/>
            <person name="Bellec A."/>
            <person name="Berger A."/>
            <person name="Berges H."/>
            <person name="Bidwell S."/>
            <person name="Bisseling T."/>
            <person name="Choisne N."/>
            <person name="Couloux A."/>
            <person name="Denny R."/>
            <person name="Deshpande S."/>
            <person name="Dai X."/>
            <person name="Doyle J.J."/>
            <person name="Dudez A.M."/>
            <person name="Farmer A.D."/>
            <person name="Fouteau S."/>
            <person name="Franken C."/>
            <person name="Gibelin C."/>
            <person name="Gish J."/>
            <person name="Goldstein S."/>
            <person name="Gonzalez A.J."/>
            <person name="Green P.J."/>
            <person name="Hallab A."/>
            <person name="Hartog M."/>
            <person name="Hua A."/>
            <person name="Humphray S.J."/>
            <person name="Jeong D.H."/>
            <person name="Jing Y."/>
            <person name="Jocker A."/>
            <person name="Kenton S.M."/>
            <person name="Kim D.J."/>
            <person name="Klee K."/>
            <person name="Lai H."/>
            <person name="Lang C."/>
            <person name="Lin S."/>
            <person name="Macmil S.L."/>
            <person name="Magdelenat G."/>
            <person name="Matthews L."/>
            <person name="McCorrison J."/>
            <person name="Monaghan E.L."/>
            <person name="Mun J.H."/>
            <person name="Najar F.Z."/>
            <person name="Nicholson C."/>
            <person name="Noirot C."/>
            <person name="O'Bleness M."/>
            <person name="Paule C.R."/>
            <person name="Poulain J."/>
            <person name="Prion F."/>
            <person name="Qin B."/>
            <person name="Qu C."/>
            <person name="Retzel E.F."/>
            <person name="Riddle C."/>
            <person name="Sallet E."/>
            <person name="Samain S."/>
            <person name="Samson N."/>
            <person name="Sanders I."/>
            <person name="Saurat O."/>
            <person name="Scarpelli C."/>
            <person name="Schiex T."/>
            <person name="Segurens B."/>
            <person name="Severin A.J."/>
            <person name="Sherrier D.J."/>
            <person name="Shi R."/>
            <person name="Sims S."/>
            <person name="Singer S.R."/>
            <person name="Sinharoy S."/>
            <person name="Sterck L."/>
            <person name="Viollet A."/>
            <person name="Wang B.B."/>
            <person name="Wang K."/>
            <person name="Wang M."/>
            <person name="Wang X."/>
            <person name="Warfsmann J."/>
            <person name="Weissenbach J."/>
            <person name="White D.D."/>
            <person name="White J.D."/>
            <person name="Wiley G.B."/>
            <person name="Wincker P."/>
            <person name="Xing Y."/>
            <person name="Yang L."/>
            <person name="Yao Z."/>
            <person name="Ying F."/>
            <person name="Zhai J."/>
            <person name="Zhou L."/>
            <person name="Zuber A."/>
            <person name="Denarie J."/>
            <person name="Dixon R.A."/>
            <person name="May G.D."/>
            <person name="Schwartz D.C."/>
            <person name="Rogers J."/>
            <person name="Quetier F."/>
            <person name="Town C.D."/>
            <person name="Roe B.A."/>
        </authorList>
    </citation>
    <scope>NUCLEOTIDE SEQUENCE [LARGE SCALE GENOMIC DNA]</scope>
    <source>
        <strain evidence="2">A17</strain>
        <strain evidence="3 4">cv. Jemalong A17</strain>
    </source>
</reference>
<dbReference type="AlphaFoldDB" id="G7L8P5"/>
<reference evidence="2 4" key="2">
    <citation type="journal article" date="2014" name="BMC Genomics">
        <title>An improved genome release (version Mt4.0) for the model legume Medicago truncatula.</title>
        <authorList>
            <person name="Tang H."/>
            <person name="Krishnakumar V."/>
            <person name="Bidwell S."/>
            <person name="Rosen B."/>
            <person name="Chan A."/>
            <person name="Zhou S."/>
            <person name="Gentzbittel L."/>
            <person name="Childs K.L."/>
            <person name="Yandell M."/>
            <person name="Gundlach H."/>
            <person name="Mayer K.F."/>
            <person name="Schwartz D.C."/>
            <person name="Town C.D."/>
        </authorList>
    </citation>
    <scope>GENOME REANNOTATION</scope>
    <source>
        <strain evidence="3 4">cv. Jemalong A17</strain>
    </source>
</reference>
<keyword evidence="2" id="KW-0378">Hydrolase</keyword>
<keyword evidence="2" id="KW-0645">Protease</keyword>
<dbReference type="Proteomes" id="UP000002051">
    <property type="component" value="Chromosome 8"/>
</dbReference>
<dbReference type="EnsemblPlants" id="AET03579">
    <property type="protein sequence ID" value="AET03579"/>
    <property type="gene ID" value="MTR_8g073180"/>
</dbReference>
<evidence type="ECO:0000259" key="1">
    <source>
        <dbReference type="PROSITE" id="PS50802"/>
    </source>
</evidence>
<sequence>MGKGLKCDIIGQLHNMNDTICEAYSIPKHIPIPTSIPVLSPNDYMPKFMVPFVEKVVDVIGDGHCGFRAIAEFLGLTEESHTMIRRHLIQELKDHKND</sequence>
<name>G7L8P5_MEDTR</name>
<evidence type="ECO:0000313" key="4">
    <source>
        <dbReference type="Proteomes" id="UP000002051"/>
    </source>
</evidence>
<dbReference type="HOGENOM" id="CLU_2336894_0_0_1"/>
<accession>G7L8P5</accession>
<reference evidence="3" key="3">
    <citation type="submission" date="2015-04" db="UniProtKB">
        <authorList>
            <consortium name="EnsemblPlants"/>
        </authorList>
    </citation>
    <scope>IDENTIFICATION</scope>
    <source>
        <strain evidence="3">cv. Jemalong A17</strain>
    </source>
</reference>